<gene>
    <name evidence="2" type="ORF">MAE02_62420</name>
</gene>
<dbReference type="InterPro" id="IPR002925">
    <property type="entry name" value="Dienelactn_hydro"/>
</dbReference>
<organism evidence="2 3">
    <name type="scientific">Microvirga aerophila</name>
    <dbReference type="NCBI Taxonomy" id="670291"/>
    <lineage>
        <taxon>Bacteria</taxon>
        <taxon>Pseudomonadati</taxon>
        <taxon>Pseudomonadota</taxon>
        <taxon>Alphaproteobacteria</taxon>
        <taxon>Hyphomicrobiales</taxon>
        <taxon>Methylobacteriaceae</taxon>
        <taxon>Microvirga</taxon>
    </lineage>
</organism>
<dbReference type="Proteomes" id="UP000321085">
    <property type="component" value="Unassembled WGS sequence"/>
</dbReference>
<accession>A0A512C2V3</accession>
<protein>
    <recommendedName>
        <fullName evidence="1">Dienelactone hydrolase domain-containing protein</fullName>
    </recommendedName>
</protein>
<proteinExistence type="predicted"/>
<dbReference type="AlphaFoldDB" id="A0A512C2V3"/>
<dbReference type="Gene3D" id="3.40.50.1820">
    <property type="entry name" value="alpha/beta hydrolase"/>
    <property type="match status" value="1"/>
</dbReference>
<dbReference type="InterPro" id="IPR029058">
    <property type="entry name" value="AB_hydrolase_fold"/>
</dbReference>
<dbReference type="GO" id="GO:0016787">
    <property type="term" value="F:hydrolase activity"/>
    <property type="evidence" value="ECO:0007669"/>
    <property type="project" value="InterPro"/>
</dbReference>
<comment type="caution">
    <text evidence="2">The sequence shown here is derived from an EMBL/GenBank/DDBJ whole genome shotgun (WGS) entry which is preliminary data.</text>
</comment>
<evidence type="ECO:0000313" key="2">
    <source>
        <dbReference type="EMBL" id="GEO18546.1"/>
    </source>
</evidence>
<reference evidence="2 3" key="1">
    <citation type="submission" date="2019-07" db="EMBL/GenBank/DDBJ databases">
        <title>Whole genome shotgun sequence of Microvirga aerophila NBRC 106136.</title>
        <authorList>
            <person name="Hosoyama A."/>
            <person name="Uohara A."/>
            <person name="Ohji S."/>
            <person name="Ichikawa N."/>
        </authorList>
    </citation>
    <scope>NUCLEOTIDE SEQUENCE [LARGE SCALE GENOMIC DNA]</scope>
    <source>
        <strain evidence="2 3">NBRC 106136</strain>
    </source>
</reference>
<feature type="domain" description="Dienelactone hydrolase" evidence="1">
    <location>
        <begin position="6"/>
        <end position="108"/>
    </location>
</feature>
<name>A0A512C2V3_9HYPH</name>
<dbReference type="Pfam" id="PF01738">
    <property type="entry name" value="DLH"/>
    <property type="match status" value="1"/>
</dbReference>
<sequence>MVNPENLTFKAGVAYYPRCAIFSGKIMFPLLIMIGRNDQWHLARACEELAAGRANDSAATDLVVYPDAHHGFVEPNWGTGQSVLGFRLEYEAKTAQDSFGRAKAFLARNLGGSP</sequence>
<dbReference type="SUPFAM" id="SSF53474">
    <property type="entry name" value="alpha/beta-Hydrolases"/>
    <property type="match status" value="1"/>
</dbReference>
<evidence type="ECO:0000259" key="1">
    <source>
        <dbReference type="Pfam" id="PF01738"/>
    </source>
</evidence>
<dbReference type="EMBL" id="BJYU01000206">
    <property type="protein sequence ID" value="GEO18546.1"/>
    <property type="molecule type" value="Genomic_DNA"/>
</dbReference>
<keyword evidence="3" id="KW-1185">Reference proteome</keyword>
<evidence type="ECO:0000313" key="3">
    <source>
        <dbReference type="Proteomes" id="UP000321085"/>
    </source>
</evidence>